<reference evidence="2 3" key="1">
    <citation type="submission" date="2020-08" db="EMBL/GenBank/DDBJ databases">
        <title>Genomic Encyclopedia of Type Strains, Phase IV (KMG-IV): sequencing the most valuable type-strain genomes for metagenomic binning, comparative biology and taxonomic classification.</title>
        <authorList>
            <person name="Goeker M."/>
        </authorList>
    </citation>
    <scope>NUCLEOTIDE SEQUENCE [LARGE SCALE GENOMIC DNA]</scope>
    <source>
        <strain evidence="2 3">DSM 40141</strain>
    </source>
</reference>
<dbReference type="RefSeq" id="WP_185028124.1">
    <property type="nucleotide sequence ID" value="NZ_BNBN01000004.1"/>
</dbReference>
<protein>
    <submittedName>
        <fullName evidence="2">Uncharacterized protein</fullName>
    </submittedName>
</protein>
<keyword evidence="3" id="KW-1185">Reference proteome</keyword>
<sequence length="87" mass="9216">MPRHDFLPGRAVLGLTFLTVVAVYGADESGAWHTPWWTPVPVLCGGLVVAAAAALVGYGIRRRCRARIASSEKTDDPASTSGSHAIR</sequence>
<name>A0A7X0HCB0_9ACTN</name>
<keyword evidence="1" id="KW-0472">Membrane</keyword>
<evidence type="ECO:0000313" key="2">
    <source>
        <dbReference type="EMBL" id="MBB6434987.1"/>
    </source>
</evidence>
<gene>
    <name evidence="2" type="ORF">HNQ79_001438</name>
</gene>
<feature type="transmembrane region" description="Helical" evidence="1">
    <location>
        <begin position="35"/>
        <end position="60"/>
    </location>
</feature>
<evidence type="ECO:0000256" key="1">
    <source>
        <dbReference type="SAM" id="Phobius"/>
    </source>
</evidence>
<dbReference type="AlphaFoldDB" id="A0A7X0HCB0"/>
<organism evidence="2 3">
    <name type="scientific">Streptomyces candidus</name>
    <dbReference type="NCBI Taxonomy" id="67283"/>
    <lineage>
        <taxon>Bacteria</taxon>
        <taxon>Bacillati</taxon>
        <taxon>Actinomycetota</taxon>
        <taxon>Actinomycetes</taxon>
        <taxon>Kitasatosporales</taxon>
        <taxon>Streptomycetaceae</taxon>
        <taxon>Streptomyces</taxon>
    </lineage>
</organism>
<evidence type="ECO:0000313" key="3">
    <source>
        <dbReference type="Proteomes" id="UP000540423"/>
    </source>
</evidence>
<dbReference type="Proteomes" id="UP000540423">
    <property type="component" value="Unassembled WGS sequence"/>
</dbReference>
<keyword evidence="1" id="KW-1133">Transmembrane helix</keyword>
<dbReference type="EMBL" id="JACHEM010000003">
    <property type="protein sequence ID" value="MBB6434987.1"/>
    <property type="molecule type" value="Genomic_DNA"/>
</dbReference>
<comment type="caution">
    <text evidence="2">The sequence shown here is derived from an EMBL/GenBank/DDBJ whole genome shotgun (WGS) entry which is preliminary data.</text>
</comment>
<accession>A0A7X0HCB0</accession>
<keyword evidence="1" id="KW-0812">Transmembrane</keyword>
<proteinExistence type="predicted"/>